<feature type="region of interest" description="Disordered" evidence="1">
    <location>
        <begin position="260"/>
        <end position="279"/>
    </location>
</feature>
<protein>
    <submittedName>
        <fullName evidence="3">Uncharacterized protein</fullName>
    </submittedName>
</protein>
<dbReference type="Pfam" id="PF00085">
    <property type="entry name" value="Thioredoxin"/>
    <property type="match status" value="1"/>
</dbReference>
<comment type="caution">
    <text evidence="3">The sequence shown here is derived from an EMBL/GenBank/DDBJ whole genome shotgun (WGS) entry which is preliminary data.</text>
</comment>
<keyword evidence="2" id="KW-0812">Transmembrane</keyword>
<evidence type="ECO:0000313" key="4">
    <source>
        <dbReference type="Proteomes" id="UP000749559"/>
    </source>
</evidence>
<gene>
    <name evidence="3" type="ORF">OFUS_LOCUS25917</name>
</gene>
<accession>A0A8J1TLS7</accession>
<dbReference type="Gene3D" id="3.40.30.10">
    <property type="entry name" value="Glutaredoxin"/>
    <property type="match status" value="1"/>
</dbReference>
<sequence length="279" mass="32494">MALGLPKFVDQIKPFLHPHFVVNIILSVLFVCLKSTPWICSWLFTSCELEYNEWQVVTFLGCVVVLKNRKMSTPKQYLSSLCMFFKATSIYLFFTNHPPMAFGYMLLCILHLVFLPEPVYSGPEKVTYFRGPHLEDELNSDKRVTWVIEWYAAWSPPCVNFSEIFSKISEKYSLDNLRFGKIDASRYEAVAKRYGVNTAPWSKQLPSCVVYQGGKEKDRVPLIDPVKKKVYRFLFTEENVIRDLGLNELYNQCKLNPLKKRSKHKETEDNDDGDKQKTE</sequence>
<name>A0A8J1TLS7_OWEFU</name>
<evidence type="ECO:0000256" key="1">
    <source>
        <dbReference type="SAM" id="MobiDB-lite"/>
    </source>
</evidence>
<dbReference type="Proteomes" id="UP000749559">
    <property type="component" value="Unassembled WGS sequence"/>
</dbReference>
<keyword evidence="4" id="KW-1185">Reference proteome</keyword>
<dbReference type="InterPro" id="IPR013766">
    <property type="entry name" value="Thioredoxin_domain"/>
</dbReference>
<feature type="transmembrane region" description="Helical" evidence="2">
    <location>
        <begin position="77"/>
        <end position="94"/>
    </location>
</feature>
<organism evidence="3 4">
    <name type="scientific">Owenia fusiformis</name>
    <name type="common">Polychaete worm</name>
    <dbReference type="NCBI Taxonomy" id="6347"/>
    <lineage>
        <taxon>Eukaryota</taxon>
        <taxon>Metazoa</taxon>
        <taxon>Spiralia</taxon>
        <taxon>Lophotrochozoa</taxon>
        <taxon>Annelida</taxon>
        <taxon>Polychaeta</taxon>
        <taxon>Sedentaria</taxon>
        <taxon>Canalipalpata</taxon>
        <taxon>Sabellida</taxon>
        <taxon>Oweniida</taxon>
        <taxon>Oweniidae</taxon>
        <taxon>Owenia</taxon>
    </lineage>
</organism>
<keyword evidence="2" id="KW-0472">Membrane</keyword>
<feature type="transmembrane region" description="Helical" evidence="2">
    <location>
        <begin position="100"/>
        <end position="120"/>
    </location>
</feature>
<dbReference type="InterPro" id="IPR036249">
    <property type="entry name" value="Thioredoxin-like_sf"/>
</dbReference>
<evidence type="ECO:0000313" key="3">
    <source>
        <dbReference type="EMBL" id="CAH1802208.1"/>
    </source>
</evidence>
<reference evidence="3" key="1">
    <citation type="submission" date="2022-03" db="EMBL/GenBank/DDBJ databases">
        <authorList>
            <person name="Martin C."/>
        </authorList>
    </citation>
    <scope>NUCLEOTIDE SEQUENCE</scope>
</reference>
<dbReference type="EMBL" id="CAIIXF020000012">
    <property type="protein sequence ID" value="CAH1802208.1"/>
    <property type="molecule type" value="Genomic_DNA"/>
</dbReference>
<dbReference type="PROSITE" id="PS51352">
    <property type="entry name" value="THIOREDOXIN_2"/>
    <property type="match status" value="1"/>
</dbReference>
<evidence type="ECO:0000256" key="2">
    <source>
        <dbReference type="SAM" id="Phobius"/>
    </source>
</evidence>
<feature type="transmembrane region" description="Helical" evidence="2">
    <location>
        <begin position="20"/>
        <end position="44"/>
    </location>
</feature>
<dbReference type="OrthoDB" id="20229at2759"/>
<dbReference type="AlphaFoldDB" id="A0A8J1TLS7"/>
<keyword evidence="2" id="KW-1133">Transmembrane helix</keyword>
<proteinExistence type="predicted"/>
<dbReference type="SUPFAM" id="SSF52833">
    <property type="entry name" value="Thioredoxin-like"/>
    <property type="match status" value="1"/>
</dbReference>